<protein>
    <recommendedName>
        <fullName evidence="2">DUF3533 domain-containing protein</fullName>
    </recommendedName>
</protein>
<evidence type="ECO:0000313" key="4">
    <source>
        <dbReference type="Proteomes" id="UP001140094"/>
    </source>
</evidence>
<feature type="domain" description="DUF3533" evidence="2">
    <location>
        <begin position="24"/>
        <end position="202"/>
    </location>
</feature>
<dbReference type="Pfam" id="PF12051">
    <property type="entry name" value="DUF3533"/>
    <property type="match status" value="1"/>
</dbReference>
<sequence length="209" mass="23275">MSITDPRLRSVVKTRFREYAKMAIVCTLLIWTGLSLFYGAMYKRSQFVNNINLYVFDLDGGSVGSNITRMVLETKPSPSQPVWLQSHHGLHSLDDVKSWVLRNGWGALVINNGATERLETALNYGAEYNATDAMTLVESSGRHIIGEMLFIQSALQSMAQNITRMYAMQQVNHIKESPSNLIANYMAMVHPISFTTIDVAPAGFSLAPV</sequence>
<keyword evidence="4" id="KW-1185">Reference proteome</keyword>
<dbReference type="PANTHER" id="PTHR34814">
    <property type="entry name" value="NITROSOGUANIDINE RESISTANCE PROTEIN SNG1"/>
    <property type="match status" value="1"/>
</dbReference>
<accession>A0A9W8LS02</accession>
<evidence type="ECO:0000256" key="1">
    <source>
        <dbReference type="SAM" id="Phobius"/>
    </source>
</evidence>
<evidence type="ECO:0000313" key="3">
    <source>
        <dbReference type="EMBL" id="KAJ2800202.1"/>
    </source>
</evidence>
<feature type="non-terminal residue" evidence="3">
    <location>
        <position position="209"/>
    </location>
</feature>
<evidence type="ECO:0000259" key="2">
    <source>
        <dbReference type="Pfam" id="PF12051"/>
    </source>
</evidence>
<dbReference type="AlphaFoldDB" id="A0A9W8LS02"/>
<dbReference type="OrthoDB" id="2140105at2759"/>
<dbReference type="InterPro" id="IPR053001">
    <property type="entry name" value="MNNG_permease-like"/>
</dbReference>
<keyword evidence="1" id="KW-0472">Membrane</keyword>
<proteinExistence type="predicted"/>
<comment type="caution">
    <text evidence="3">The sequence shown here is derived from an EMBL/GenBank/DDBJ whole genome shotgun (WGS) entry which is preliminary data.</text>
</comment>
<dbReference type="EMBL" id="JANBUO010001031">
    <property type="protein sequence ID" value="KAJ2800202.1"/>
    <property type="molecule type" value="Genomic_DNA"/>
</dbReference>
<dbReference type="Proteomes" id="UP001140094">
    <property type="component" value="Unassembled WGS sequence"/>
</dbReference>
<dbReference type="PANTHER" id="PTHR34814:SF2">
    <property type="entry name" value="DUF3533 DOMAIN-CONTAINING PROTEIN"/>
    <property type="match status" value="1"/>
</dbReference>
<name>A0A9W8LS02_9FUNG</name>
<reference evidence="3" key="1">
    <citation type="submission" date="2022-07" db="EMBL/GenBank/DDBJ databases">
        <title>Phylogenomic reconstructions and comparative analyses of Kickxellomycotina fungi.</title>
        <authorList>
            <person name="Reynolds N.K."/>
            <person name="Stajich J.E."/>
            <person name="Barry K."/>
            <person name="Grigoriev I.V."/>
            <person name="Crous P."/>
            <person name="Smith M.E."/>
        </authorList>
    </citation>
    <scope>NUCLEOTIDE SEQUENCE</scope>
    <source>
        <strain evidence="3">NRRL 1565</strain>
    </source>
</reference>
<keyword evidence="1" id="KW-1133">Transmembrane helix</keyword>
<dbReference type="GO" id="GO:0016020">
    <property type="term" value="C:membrane"/>
    <property type="evidence" value="ECO:0007669"/>
    <property type="project" value="TreeGrafter"/>
</dbReference>
<gene>
    <name evidence="3" type="ORF">H4R20_004147</name>
</gene>
<keyword evidence="1" id="KW-0812">Transmembrane</keyword>
<dbReference type="InterPro" id="IPR022703">
    <property type="entry name" value="DUF3533"/>
</dbReference>
<organism evidence="3 4">
    <name type="scientific">Coemansia guatemalensis</name>
    <dbReference type="NCBI Taxonomy" id="2761395"/>
    <lineage>
        <taxon>Eukaryota</taxon>
        <taxon>Fungi</taxon>
        <taxon>Fungi incertae sedis</taxon>
        <taxon>Zoopagomycota</taxon>
        <taxon>Kickxellomycotina</taxon>
        <taxon>Kickxellomycetes</taxon>
        <taxon>Kickxellales</taxon>
        <taxon>Kickxellaceae</taxon>
        <taxon>Coemansia</taxon>
    </lineage>
</organism>
<feature type="transmembrane region" description="Helical" evidence="1">
    <location>
        <begin position="20"/>
        <end position="41"/>
    </location>
</feature>